<dbReference type="AlphaFoldDB" id="A0A6N8FAJ6"/>
<name>A0A6N8FAJ6_9GAMM</name>
<dbReference type="OrthoDB" id="6196650at2"/>
<evidence type="ECO:0000313" key="3">
    <source>
        <dbReference type="Proteomes" id="UP000439994"/>
    </source>
</evidence>
<feature type="chain" id="PRO_5026875295" description="META domain-containing protein" evidence="1">
    <location>
        <begin position="21"/>
        <end position="149"/>
    </location>
</feature>
<reference evidence="2 3" key="1">
    <citation type="submission" date="2019-11" db="EMBL/GenBank/DDBJ databases">
        <title>P. haliotis isolates from Z. marina roots.</title>
        <authorList>
            <person name="Cohen M."/>
            <person name="Jospin G."/>
            <person name="Eisen J.A."/>
            <person name="Coil D.A."/>
        </authorList>
    </citation>
    <scope>NUCLEOTIDE SEQUENCE [LARGE SCALE GENOMIC DNA]</scope>
    <source>
        <strain evidence="2 3">UCD-MCMsp1aY</strain>
    </source>
</reference>
<keyword evidence="3" id="KW-1185">Reference proteome</keyword>
<evidence type="ECO:0000256" key="1">
    <source>
        <dbReference type="SAM" id="SignalP"/>
    </source>
</evidence>
<sequence length="149" mass="16780">MKKILALMTASLLISACVSHQQKDATGFFLRSEFSWWEAKREYEFKTSSENQAVIYVDLQNDGQPYHLKIADKAWSSGKNCGVYNGKSNTIKLGETVKLTCPKLTKEEMLMPLAGAIKFTPTINTKYKFVINTQNNKPVSLNIELAKPN</sequence>
<dbReference type="PROSITE" id="PS51257">
    <property type="entry name" value="PROKAR_LIPOPROTEIN"/>
    <property type="match status" value="1"/>
</dbReference>
<keyword evidence="1" id="KW-0732">Signal</keyword>
<accession>A0A6N8FAJ6</accession>
<dbReference type="EMBL" id="WOCD01000005">
    <property type="protein sequence ID" value="MUH73516.1"/>
    <property type="molecule type" value="Genomic_DNA"/>
</dbReference>
<evidence type="ECO:0008006" key="4">
    <source>
        <dbReference type="Google" id="ProtNLM"/>
    </source>
</evidence>
<comment type="caution">
    <text evidence="2">The sequence shown here is derived from an EMBL/GenBank/DDBJ whole genome shotgun (WGS) entry which is preliminary data.</text>
</comment>
<organism evidence="2 3">
    <name type="scientific">Psychrosphaera haliotis</name>
    <dbReference type="NCBI Taxonomy" id="555083"/>
    <lineage>
        <taxon>Bacteria</taxon>
        <taxon>Pseudomonadati</taxon>
        <taxon>Pseudomonadota</taxon>
        <taxon>Gammaproteobacteria</taxon>
        <taxon>Alteromonadales</taxon>
        <taxon>Pseudoalteromonadaceae</taxon>
        <taxon>Psychrosphaera</taxon>
    </lineage>
</organism>
<protein>
    <recommendedName>
        <fullName evidence="4">META domain-containing protein</fullName>
    </recommendedName>
</protein>
<gene>
    <name evidence="2" type="ORF">GNP35_14100</name>
</gene>
<feature type="signal peptide" evidence="1">
    <location>
        <begin position="1"/>
        <end position="20"/>
    </location>
</feature>
<dbReference type="Proteomes" id="UP000439994">
    <property type="component" value="Unassembled WGS sequence"/>
</dbReference>
<evidence type="ECO:0000313" key="2">
    <source>
        <dbReference type="EMBL" id="MUH73516.1"/>
    </source>
</evidence>
<proteinExistence type="predicted"/>
<dbReference type="RefSeq" id="WP_155696836.1">
    <property type="nucleotide sequence ID" value="NZ_WOCD01000005.1"/>
</dbReference>